<keyword evidence="4 7" id="KW-0812">Transmembrane</keyword>
<keyword evidence="10" id="KW-1185">Reference proteome</keyword>
<gene>
    <name evidence="9" type="ORF">PYS61_00500</name>
</gene>
<keyword evidence="5 7" id="KW-1133">Transmembrane helix</keyword>
<dbReference type="InterPro" id="IPR003838">
    <property type="entry name" value="ABC3_permease_C"/>
</dbReference>
<evidence type="ECO:0000256" key="4">
    <source>
        <dbReference type="ARBA" id="ARBA00022692"/>
    </source>
</evidence>
<dbReference type="PANTHER" id="PTHR30489">
    <property type="entry name" value="LIPOPROTEIN-RELEASING SYSTEM TRANSMEMBRANE PROTEIN LOLE"/>
    <property type="match status" value="1"/>
</dbReference>
<evidence type="ECO:0000313" key="10">
    <source>
        <dbReference type="Proteomes" id="UP001220478"/>
    </source>
</evidence>
<feature type="transmembrane region" description="Helical" evidence="7">
    <location>
        <begin position="302"/>
        <end position="322"/>
    </location>
</feature>
<dbReference type="EMBL" id="CP118868">
    <property type="protein sequence ID" value="WEG35675.1"/>
    <property type="molecule type" value="Genomic_DNA"/>
</dbReference>
<proteinExistence type="inferred from homology"/>
<evidence type="ECO:0000256" key="5">
    <source>
        <dbReference type="ARBA" id="ARBA00022989"/>
    </source>
</evidence>
<evidence type="ECO:0000313" key="9">
    <source>
        <dbReference type="EMBL" id="WEG35675.1"/>
    </source>
</evidence>
<evidence type="ECO:0000256" key="6">
    <source>
        <dbReference type="ARBA" id="ARBA00023136"/>
    </source>
</evidence>
<evidence type="ECO:0000256" key="2">
    <source>
        <dbReference type="ARBA" id="ARBA00005236"/>
    </source>
</evidence>
<keyword evidence="6 7" id="KW-0472">Membrane</keyword>
<dbReference type="RefSeq" id="WP_315568259.1">
    <property type="nucleotide sequence ID" value="NZ_CP118866.1"/>
</dbReference>
<feature type="transmembrane region" description="Helical" evidence="7">
    <location>
        <begin position="342"/>
        <end position="365"/>
    </location>
</feature>
<evidence type="ECO:0000256" key="3">
    <source>
        <dbReference type="ARBA" id="ARBA00022475"/>
    </source>
</evidence>
<dbReference type="InterPro" id="IPR051447">
    <property type="entry name" value="Lipoprotein-release_system"/>
</dbReference>
<evidence type="ECO:0000259" key="8">
    <source>
        <dbReference type="Pfam" id="PF02687"/>
    </source>
</evidence>
<name>A0ABY8CA10_9FIRM</name>
<organism evidence="9 10">
    <name type="scientific">Amygdalobacter indicium</name>
    <dbReference type="NCBI Taxonomy" id="3029272"/>
    <lineage>
        <taxon>Bacteria</taxon>
        <taxon>Bacillati</taxon>
        <taxon>Bacillota</taxon>
        <taxon>Clostridia</taxon>
        <taxon>Eubacteriales</taxon>
        <taxon>Oscillospiraceae</taxon>
        <taxon>Amygdalobacter</taxon>
    </lineage>
</organism>
<comment type="similarity">
    <text evidence="2">Belongs to the ABC-4 integral membrane protein family. LolC/E subfamily.</text>
</comment>
<sequence>MWKNAFAYVTRQKFKSLLLALIIMVMATLSLLSLSLRSAVKAAGRNNFKNITNSFSLQINRYYNQGTARGAGNIKGEDISKIEQSEYVASSTKRINAVGDLVDNEIIDIDPVSGRALETKEHFEKALMVTGVGDSEKETKFVGKTYVLTAGEHLKPTDKHQVLVHEELAKKNNWKIGDKFKLRSNIYDADNEKKAEETVEVTIKGFFSGKNKRAVTFAANYYANEIITDLTTAAAMYGYTPENALYQDATFFVRGEEDLDKVFSNLQKLSIDWRAYKLLKSADNFPALQASINGVNKISRNMGILSISLAMIILSLCLLIFLQARKREAAIKLALGMNKLQIVGQFFMELLLLATFALPAAYAVAWSIGDNMQKFILQQVNRGIQRQLLQAAAAGNLGGGAESDSFNQTLQTLTLNIGAQDVVPVLIGSIVVIVISLLLASYFILHKSPKELLSDVL</sequence>
<evidence type="ECO:0000256" key="7">
    <source>
        <dbReference type="SAM" id="Phobius"/>
    </source>
</evidence>
<comment type="subcellular location">
    <subcellularLocation>
        <location evidence="1">Cell membrane</location>
        <topology evidence="1">Multi-pass membrane protein</topology>
    </subcellularLocation>
</comment>
<dbReference type="PANTHER" id="PTHR30489:SF0">
    <property type="entry name" value="LIPOPROTEIN-RELEASING SYSTEM TRANSMEMBRANE PROTEIN LOLE"/>
    <property type="match status" value="1"/>
</dbReference>
<dbReference type="Proteomes" id="UP001220478">
    <property type="component" value="Chromosome"/>
</dbReference>
<dbReference type="Pfam" id="PF02687">
    <property type="entry name" value="FtsX"/>
    <property type="match status" value="1"/>
</dbReference>
<keyword evidence="3" id="KW-1003">Cell membrane</keyword>
<feature type="transmembrane region" description="Helical" evidence="7">
    <location>
        <begin position="422"/>
        <end position="445"/>
    </location>
</feature>
<reference evidence="9 10" key="1">
    <citation type="submission" date="2023-02" db="EMBL/GenBank/DDBJ databases">
        <title>Novel Oscillospiraceae bacterial genomes.</title>
        <authorList>
            <person name="Srinivasan S."/>
            <person name="Austin M.N."/>
            <person name="Fiedler T.L."/>
            <person name="Strenk S.M."/>
            <person name="Agnew K.J."/>
            <person name="Nagana Gowda G.A."/>
            <person name="Raftery D."/>
            <person name="Beamer M.A."/>
            <person name="Achilles S.L."/>
            <person name="Wiesenfeld H.C."/>
            <person name="Fredricks D.N."/>
            <person name="Hillier S.L."/>
        </authorList>
    </citation>
    <scope>NUCLEOTIDE SEQUENCE [LARGE SCALE GENOMIC DNA]</scope>
    <source>
        <strain evidence="9 10">CHIC02 1186E3-8</strain>
    </source>
</reference>
<accession>A0ABY8CA10</accession>
<evidence type="ECO:0000256" key="1">
    <source>
        <dbReference type="ARBA" id="ARBA00004651"/>
    </source>
</evidence>
<feature type="domain" description="ABC3 transporter permease C-terminal" evidence="8">
    <location>
        <begin position="303"/>
        <end position="449"/>
    </location>
</feature>
<protein>
    <submittedName>
        <fullName evidence="9">FtsX-like permease family protein</fullName>
    </submittedName>
</protein>